<dbReference type="HOGENOM" id="CLU_093739_0_0_0"/>
<reference evidence="1 2" key="1">
    <citation type="journal article" date="2009" name="Stand. Genomic Sci.">
        <title>Complete genome sequence of Thermanaerovibrio acidaminovorans type strain (Su883).</title>
        <authorList>
            <person name="Chovatia M."/>
            <person name="Sikorski J."/>
            <person name="Schroder M."/>
            <person name="Lapidus A."/>
            <person name="Nolan M."/>
            <person name="Tice H."/>
            <person name="Glavina Del Rio T."/>
            <person name="Copeland A."/>
            <person name="Cheng J.F."/>
            <person name="Lucas S."/>
            <person name="Chen F."/>
            <person name="Bruce D."/>
            <person name="Goodwin L."/>
            <person name="Pitluck S."/>
            <person name="Ivanova N."/>
            <person name="Mavromatis K."/>
            <person name="Ovchinnikova G."/>
            <person name="Pati A."/>
            <person name="Chen A."/>
            <person name="Palaniappan K."/>
            <person name="Land M."/>
            <person name="Hauser L."/>
            <person name="Chang Y.J."/>
            <person name="Jeffries C.D."/>
            <person name="Chain P."/>
            <person name="Saunders E."/>
            <person name="Detter J.C."/>
            <person name="Brettin T."/>
            <person name="Rohde M."/>
            <person name="Goker M."/>
            <person name="Spring S."/>
            <person name="Bristow J."/>
            <person name="Markowitz V."/>
            <person name="Hugenholtz P."/>
            <person name="Kyrpides N.C."/>
            <person name="Klenk H.P."/>
            <person name="Eisen J.A."/>
        </authorList>
    </citation>
    <scope>NUCLEOTIDE SEQUENCE [LARGE SCALE GENOMIC DNA]</scope>
    <source>
        <strain evidence="2">ATCC 49978 / DSM 6589 / Su883</strain>
    </source>
</reference>
<sequence>MRSLPLHLHRHLPRGDLLAHGVVVRREERERSRRVLFLLRGHGLIWGTVPLGSRSTLGAATEVMSWGEFRFHCSGRSVALREVSLVDSYVSLRHLPLSIRGAVDVLELVGHLPCFLPQDDLLTLLWGFFCTLKELAPSGPAEARFLGRWLASEGVLPDLSRCCECSSPVGGPTRLSDQGPVCCCPHREVSLEQLRDLGSAVYLPHRRFLEWCRSRFPDGDARALRARWEVIILWMRGLVRANILLTGRETLELSRDSDEA</sequence>
<protein>
    <submittedName>
        <fullName evidence="1">Recombination protein O RecO</fullName>
    </submittedName>
</protein>
<organism evidence="1 2">
    <name type="scientific">Thermanaerovibrio acidaminovorans (strain ATCC 49978 / DSM 6589 / Su883)</name>
    <name type="common">Selenomonas acidaminovorans</name>
    <dbReference type="NCBI Taxonomy" id="525903"/>
    <lineage>
        <taxon>Bacteria</taxon>
        <taxon>Thermotogati</taxon>
        <taxon>Synergistota</taxon>
        <taxon>Synergistia</taxon>
        <taxon>Synergistales</taxon>
        <taxon>Synergistaceae</taxon>
        <taxon>Thermanaerovibrio</taxon>
    </lineage>
</organism>
<dbReference type="Proteomes" id="UP000002030">
    <property type="component" value="Chromosome"/>
</dbReference>
<dbReference type="InterPro" id="IPR037278">
    <property type="entry name" value="ARFGAP/RecO"/>
</dbReference>
<name>D1B5K4_THEAS</name>
<keyword evidence="2" id="KW-1185">Reference proteome</keyword>
<dbReference type="KEGG" id="tai:Taci_1063"/>
<evidence type="ECO:0000313" key="1">
    <source>
        <dbReference type="EMBL" id="ACZ19295.1"/>
    </source>
</evidence>
<dbReference type="EMBL" id="CP001818">
    <property type="protein sequence ID" value="ACZ19295.1"/>
    <property type="molecule type" value="Genomic_DNA"/>
</dbReference>
<dbReference type="EnsemblBacteria" id="ACZ19295">
    <property type="protein sequence ID" value="ACZ19295"/>
    <property type="gene ID" value="Taci_1063"/>
</dbReference>
<dbReference type="STRING" id="525903.Taci_1063"/>
<proteinExistence type="predicted"/>
<dbReference type="SUPFAM" id="SSF57863">
    <property type="entry name" value="ArfGap/RecO-like zinc finger"/>
    <property type="match status" value="1"/>
</dbReference>
<evidence type="ECO:0000313" key="2">
    <source>
        <dbReference type="Proteomes" id="UP000002030"/>
    </source>
</evidence>
<gene>
    <name evidence="1" type="ordered locus">Taci_1063</name>
</gene>
<dbReference type="RefSeq" id="WP_012869810.1">
    <property type="nucleotide sequence ID" value="NC_013522.1"/>
</dbReference>
<dbReference type="OrthoDB" id="5392at2"/>
<dbReference type="AlphaFoldDB" id="D1B5K4"/>
<accession>D1B5K4</accession>
<dbReference type="eggNOG" id="COG1381">
    <property type="taxonomic scope" value="Bacteria"/>
</dbReference>